<dbReference type="EMBL" id="JAGPYM010000003">
    <property type="protein sequence ID" value="KAH6897103.1"/>
    <property type="molecule type" value="Genomic_DNA"/>
</dbReference>
<name>A0A9P8WGL5_9HYPO</name>
<dbReference type="AlphaFoldDB" id="A0A9P8WGL5"/>
<sequence>MASEQPNPSPPQTAAKTKKRPTSHETPTESTEKQRIKRPSKRKVIRPTEIVSPGEPPKRKQVKLQTIESSDEDDSGSLDSSDEEDVESIDLSDEEEDEYDDTDDDDEDDDDDDDDDAESVYLSDSDEPEEANSKAVVKALTRTVRPASSRNSASATRRPNKNTPQPQSTFVETRTQSSRWIVAQQQASSRDATVTRGASSSRQQTVRQQFHTPNANTSRVRERRPQERGVTRGNSFRLNMSVDVNVSFSGLVTGRNLGFAGVSPDRHLSHCIMAYQT</sequence>
<evidence type="ECO:0000313" key="2">
    <source>
        <dbReference type="EMBL" id="KAH6897103.1"/>
    </source>
</evidence>
<dbReference type="Proteomes" id="UP000777438">
    <property type="component" value="Unassembled WGS sequence"/>
</dbReference>
<reference evidence="2 3" key="1">
    <citation type="journal article" date="2021" name="Nat. Commun.">
        <title>Genetic determinants of endophytism in the Arabidopsis root mycobiome.</title>
        <authorList>
            <person name="Mesny F."/>
            <person name="Miyauchi S."/>
            <person name="Thiergart T."/>
            <person name="Pickel B."/>
            <person name="Atanasova L."/>
            <person name="Karlsson M."/>
            <person name="Huettel B."/>
            <person name="Barry K.W."/>
            <person name="Haridas S."/>
            <person name="Chen C."/>
            <person name="Bauer D."/>
            <person name="Andreopoulos W."/>
            <person name="Pangilinan J."/>
            <person name="LaButti K."/>
            <person name="Riley R."/>
            <person name="Lipzen A."/>
            <person name="Clum A."/>
            <person name="Drula E."/>
            <person name="Henrissat B."/>
            <person name="Kohler A."/>
            <person name="Grigoriev I.V."/>
            <person name="Martin F.M."/>
            <person name="Hacquard S."/>
        </authorList>
    </citation>
    <scope>NUCLEOTIDE SEQUENCE [LARGE SCALE GENOMIC DNA]</scope>
    <source>
        <strain evidence="2 3">MPI-CAGE-CH-0241</strain>
    </source>
</reference>
<keyword evidence="3" id="KW-1185">Reference proteome</keyword>
<feature type="region of interest" description="Disordered" evidence="1">
    <location>
        <begin position="1"/>
        <end position="230"/>
    </location>
</feature>
<organism evidence="2 3">
    <name type="scientific">Thelonectria olida</name>
    <dbReference type="NCBI Taxonomy" id="1576542"/>
    <lineage>
        <taxon>Eukaryota</taxon>
        <taxon>Fungi</taxon>
        <taxon>Dikarya</taxon>
        <taxon>Ascomycota</taxon>
        <taxon>Pezizomycotina</taxon>
        <taxon>Sordariomycetes</taxon>
        <taxon>Hypocreomycetidae</taxon>
        <taxon>Hypocreales</taxon>
        <taxon>Nectriaceae</taxon>
        <taxon>Thelonectria</taxon>
    </lineage>
</organism>
<evidence type="ECO:0000256" key="1">
    <source>
        <dbReference type="SAM" id="MobiDB-lite"/>
    </source>
</evidence>
<dbReference type="OrthoDB" id="5104722at2759"/>
<evidence type="ECO:0000313" key="3">
    <source>
        <dbReference type="Proteomes" id="UP000777438"/>
    </source>
</evidence>
<feature type="compositionally biased region" description="Acidic residues" evidence="1">
    <location>
        <begin position="69"/>
        <end position="130"/>
    </location>
</feature>
<feature type="compositionally biased region" description="Basic and acidic residues" evidence="1">
    <location>
        <begin position="219"/>
        <end position="230"/>
    </location>
</feature>
<feature type="compositionally biased region" description="Basic and acidic residues" evidence="1">
    <location>
        <begin position="22"/>
        <end position="34"/>
    </location>
</feature>
<feature type="compositionally biased region" description="Low complexity" evidence="1">
    <location>
        <begin position="145"/>
        <end position="157"/>
    </location>
</feature>
<feature type="compositionally biased region" description="Basic residues" evidence="1">
    <location>
        <begin position="35"/>
        <end position="45"/>
    </location>
</feature>
<feature type="compositionally biased region" description="Polar residues" evidence="1">
    <location>
        <begin position="161"/>
        <end position="218"/>
    </location>
</feature>
<proteinExistence type="predicted"/>
<protein>
    <submittedName>
        <fullName evidence="2">Uncharacterized protein</fullName>
    </submittedName>
</protein>
<accession>A0A9P8WGL5</accession>
<gene>
    <name evidence="2" type="ORF">B0T10DRAFT_544466</name>
</gene>
<comment type="caution">
    <text evidence="2">The sequence shown here is derived from an EMBL/GenBank/DDBJ whole genome shotgun (WGS) entry which is preliminary data.</text>
</comment>